<dbReference type="Pfam" id="PF04359">
    <property type="entry name" value="DUF493"/>
    <property type="match status" value="1"/>
</dbReference>
<dbReference type="Gene3D" id="3.30.70.260">
    <property type="match status" value="1"/>
</dbReference>
<evidence type="ECO:0000313" key="3">
    <source>
        <dbReference type="Proteomes" id="UP000265916"/>
    </source>
</evidence>
<dbReference type="EMBL" id="NRJG01000149">
    <property type="protein sequence ID" value="RIY35148.1"/>
    <property type="molecule type" value="Genomic_DNA"/>
</dbReference>
<keyword evidence="3" id="KW-1185">Reference proteome</keyword>
<accession>A0A3A1YDA4</accession>
<organism evidence="2 3">
    <name type="scientific">Psittacicella hinzii</name>
    <dbReference type="NCBI Taxonomy" id="2028575"/>
    <lineage>
        <taxon>Bacteria</taxon>
        <taxon>Pseudomonadati</taxon>
        <taxon>Pseudomonadota</taxon>
        <taxon>Gammaproteobacteria</taxon>
        <taxon>Pasteurellales</taxon>
        <taxon>Psittacicellaceae</taxon>
        <taxon>Psittacicella</taxon>
    </lineage>
</organism>
<dbReference type="RefSeq" id="WP_119532374.1">
    <property type="nucleotide sequence ID" value="NZ_JBHSSP010000009.1"/>
</dbReference>
<comment type="caution">
    <text evidence="2">The sequence shown here is derived from an EMBL/GenBank/DDBJ whole genome shotgun (WGS) entry which is preliminary data.</text>
</comment>
<dbReference type="PANTHER" id="PTHR38036">
    <property type="entry name" value="UPF0250 PROTEIN YBED"/>
    <property type="match status" value="1"/>
</dbReference>
<dbReference type="OrthoDB" id="9793424at2"/>
<name>A0A3A1YDA4_9GAMM</name>
<proteinExistence type="inferred from homology"/>
<dbReference type="PANTHER" id="PTHR38036:SF1">
    <property type="entry name" value="UPF0250 PROTEIN YBED"/>
    <property type="match status" value="1"/>
</dbReference>
<reference evidence="2 3" key="1">
    <citation type="submission" date="2017-08" db="EMBL/GenBank/DDBJ databases">
        <title>Reclassification of Bisgaard taxon 37 and 44.</title>
        <authorList>
            <person name="Christensen H."/>
        </authorList>
    </citation>
    <scope>NUCLEOTIDE SEQUENCE [LARGE SCALE GENOMIC DNA]</scope>
    <source>
        <strain evidence="2 3">111</strain>
    </source>
</reference>
<dbReference type="AlphaFoldDB" id="A0A3A1YDA4"/>
<dbReference type="Proteomes" id="UP000265916">
    <property type="component" value="Unassembled WGS sequence"/>
</dbReference>
<gene>
    <name evidence="2" type="ORF">CKF58_07035</name>
</gene>
<evidence type="ECO:0000256" key="1">
    <source>
        <dbReference type="ARBA" id="ARBA00008460"/>
    </source>
</evidence>
<comment type="similarity">
    <text evidence="1">Belongs to the UPF0250 family.</text>
</comment>
<dbReference type="SUPFAM" id="SSF117991">
    <property type="entry name" value="YbeD/HP0495-like"/>
    <property type="match status" value="1"/>
</dbReference>
<protein>
    <submittedName>
        <fullName evidence="2">Uncharacterized protein</fullName>
    </submittedName>
</protein>
<dbReference type="InterPro" id="IPR007454">
    <property type="entry name" value="UPF0250_YbeD-like"/>
</dbReference>
<dbReference type="InterPro" id="IPR027471">
    <property type="entry name" value="YbeD-like_sf"/>
</dbReference>
<dbReference type="GO" id="GO:0005829">
    <property type="term" value="C:cytosol"/>
    <property type="evidence" value="ECO:0007669"/>
    <property type="project" value="TreeGrafter"/>
</dbReference>
<evidence type="ECO:0000313" key="2">
    <source>
        <dbReference type="EMBL" id="RIY35148.1"/>
    </source>
</evidence>
<sequence length="114" mass="12828">MLSTSLKLDNCLAPWIQDATHQEKYPMLGTKIAELMDFPSSVSFKVVGKGSEAIQEGIKEVLEKNNVTDFALDSRESRNGTYTSYSVTLQVHSPEQMEKLYKELAQIDQVLMVI</sequence>